<gene>
    <name evidence="1" type="ORF">UFOPK2242_01203</name>
</gene>
<protein>
    <submittedName>
        <fullName evidence="1">Unannotated protein</fullName>
    </submittedName>
</protein>
<proteinExistence type="predicted"/>
<name>A0A6J6LUR4_9ZZZZ</name>
<sequence length="168" mass="17591">MKSRLLKACIGVLAIIGALATIFAVVSAVNSDSDDVTRITLISGVPVNFTYDNPPGGVPGQTTYFVGKVTKPSGEAFGLVTGSFRSVAPVSGNLGEVRLRHLVFDLPDGQIIATGNSVYSPSQVEITKNTKIVIAVIGGTGKYIGARGELTTNRNDDGTYTSRFALLK</sequence>
<reference evidence="1" key="1">
    <citation type="submission" date="2020-05" db="EMBL/GenBank/DDBJ databases">
        <authorList>
            <person name="Chiriac C."/>
            <person name="Salcher M."/>
            <person name="Ghai R."/>
            <person name="Kavagutti S V."/>
        </authorList>
    </citation>
    <scope>NUCLEOTIDE SEQUENCE</scope>
</reference>
<accession>A0A6J6LUR4</accession>
<dbReference type="EMBL" id="CAEZWM010000166">
    <property type="protein sequence ID" value="CAB4665481.1"/>
    <property type="molecule type" value="Genomic_DNA"/>
</dbReference>
<evidence type="ECO:0000313" key="1">
    <source>
        <dbReference type="EMBL" id="CAB4665481.1"/>
    </source>
</evidence>
<organism evidence="1">
    <name type="scientific">freshwater metagenome</name>
    <dbReference type="NCBI Taxonomy" id="449393"/>
    <lineage>
        <taxon>unclassified sequences</taxon>
        <taxon>metagenomes</taxon>
        <taxon>ecological metagenomes</taxon>
    </lineage>
</organism>
<dbReference type="AlphaFoldDB" id="A0A6J6LUR4"/>